<dbReference type="Proteomes" id="UP000178450">
    <property type="component" value="Unassembled WGS sequence"/>
</dbReference>
<sequence>MTDQRTQQNTLDYLSMQTFVNELVAQRKPNIPNNEIANYKESLISQVLESVNSRLVGLLSQTQQQQLEKLLDSQASQEQISQFFSNSIPDLTAQIAAALSEFKKGYLIDLDKLPDLPPAPVKP</sequence>
<organism evidence="1 2">
    <name type="scientific">Candidatus Roizmanbacteria bacterium RIFOXYA1_FULL_41_12</name>
    <dbReference type="NCBI Taxonomy" id="1802082"/>
    <lineage>
        <taxon>Bacteria</taxon>
        <taxon>Candidatus Roizmaniibacteriota</taxon>
    </lineage>
</organism>
<gene>
    <name evidence="1" type="ORF">A2209_04670</name>
</gene>
<evidence type="ECO:0000313" key="1">
    <source>
        <dbReference type="EMBL" id="OGK64956.1"/>
    </source>
</evidence>
<proteinExistence type="predicted"/>
<name>A0A1F7KAS9_9BACT</name>
<dbReference type="AlphaFoldDB" id="A0A1F7KAS9"/>
<dbReference type="EMBL" id="MGBG01000013">
    <property type="protein sequence ID" value="OGK64956.1"/>
    <property type="molecule type" value="Genomic_DNA"/>
</dbReference>
<evidence type="ECO:0000313" key="2">
    <source>
        <dbReference type="Proteomes" id="UP000178450"/>
    </source>
</evidence>
<protein>
    <submittedName>
        <fullName evidence="1">Uncharacterized protein</fullName>
    </submittedName>
</protein>
<accession>A0A1F7KAS9</accession>
<reference evidence="1 2" key="1">
    <citation type="journal article" date="2016" name="Nat. Commun.">
        <title>Thousands of microbial genomes shed light on interconnected biogeochemical processes in an aquifer system.</title>
        <authorList>
            <person name="Anantharaman K."/>
            <person name="Brown C.T."/>
            <person name="Hug L.A."/>
            <person name="Sharon I."/>
            <person name="Castelle C.J."/>
            <person name="Probst A.J."/>
            <person name="Thomas B.C."/>
            <person name="Singh A."/>
            <person name="Wilkins M.J."/>
            <person name="Karaoz U."/>
            <person name="Brodie E.L."/>
            <person name="Williams K.H."/>
            <person name="Hubbard S.S."/>
            <person name="Banfield J.F."/>
        </authorList>
    </citation>
    <scope>NUCLEOTIDE SEQUENCE [LARGE SCALE GENOMIC DNA]</scope>
</reference>
<comment type="caution">
    <text evidence="1">The sequence shown here is derived from an EMBL/GenBank/DDBJ whole genome shotgun (WGS) entry which is preliminary data.</text>
</comment>